<dbReference type="Proteomes" id="UP001143509">
    <property type="component" value="Unassembled WGS sequence"/>
</dbReference>
<name>A0ABQ5T6P4_9CAUL</name>
<dbReference type="InterPro" id="IPR001867">
    <property type="entry name" value="OmpR/PhoB-type_DNA-bd"/>
</dbReference>
<dbReference type="InterPro" id="IPR039420">
    <property type="entry name" value="WalR-like"/>
</dbReference>
<dbReference type="Gene3D" id="3.40.50.2300">
    <property type="match status" value="1"/>
</dbReference>
<keyword evidence="5" id="KW-0804">Transcription</keyword>
<dbReference type="EMBL" id="BSFD01000002">
    <property type="protein sequence ID" value="GLK48439.1"/>
    <property type="molecule type" value="Genomic_DNA"/>
</dbReference>
<evidence type="ECO:0000256" key="4">
    <source>
        <dbReference type="ARBA" id="ARBA00023125"/>
    </source>
</evidence>
<gene>
    <name evidence="10" type="primary">ompR</name>
    <name evidence="10" type="ORF">GCM10017620_14120</name>
</gene>
<keyword evidence="11" id="KW-1185">Reference proteome</keyword>
<evidence type="ECO:0000256" key="5">
    <source>
        <dbReference type="ARBA" id="ARBA00023163"/>
    </source>
</evidence>
<accession>A0ABQ5T6P4</accession>
<evidence type="ECO:0000256" key="3">
    <source>
        <dbReference type="ARBA" id="ARBA00023015"/>
    </source>
</evidence>
<sequence>MTPVLIHLVEDDPEIRDLVCALLAREGLECAAFPDAVAFWAAWAVRRPDLVILDLMMPGEDGLSICRRLQGAVPVLIASARGEPMDRVVGLEVGADDYIAKPFEPRELVARIKALLRRRDRAAAPSPPARCFVFEGWRLDLASRALTGADGQGVELTAGEFDMLAAFVKRPQQTLSRDDIMDVLKGRQADVFDRSIDIQVSRLRRKLGDHPREPRLIRTVRNAGYLFTADVQAVS</sequence>
<dbReference type="Gene3D" id="6.10.250.690">
    <property type="match status" value="1"/>
</dbReference>
<dbReference type="PROSITE" id="PS50110">
    <property type="entry name" value="RESPONSE_REGULATORY"/>
    <property type="match status" value="1"/>
</dbReference>
<evidence type="ECO:0000256" key="1">
    <source>
        <dbReference type="ARBA" id="ARBA00022553"/>
    </source>
</evidence>
<dbReference type="InterPro" id="IPR011006">
    <property type="entry name" value="CheY-like_superfamily"/>
</dbReference>
<dbReference type="SUPFAM" id="SSF46894">
    <property type="entry name" value="C-terminal effector domain of the bipartite response regulators"/>
    <property type="match status" value="1"/>
</dbReference>
<proteinExistence type="predicted"/>
<reference evidence="10" key="1">
    <citation type="journal article" date="2014" name="Int. J. Syst. Evol. Microbiol.">
        <title>Complete genome of a new Firmicutes species belonging to the dominant human colonic microbiota ('Ruminococcus bicirculans') reveals two chromosomes and a selective capacity to utilize plant glucans.</title>
        <authorList>
            <consortium name="NISC Comparative Sequencing Program"/>
            <person name="Wegmann U."/>
            <person name="Louis P."/>
            <person name="Goesmann A."/>
            <person name="Henrissat B."/>
            <person name="Duncan S.H."/>
            <person name="Flint H.J."/>
        </authorList>
    </citation>
    <scope>NUCLEOTIDE SEQUENCE</scope>
    <source>
        <strain evidence="10">VKM B-1499</strain>
    </source>
</reference>
<dbReference type="PANTHER" id="PTHR48111">
    <property type="entry name" value="REGULATOR OF RPOS"/>
    <property type="match status" value="1"/>
</dbReference>
<dbReference type="PANTHER" id="PTHR48111:SF4">
    <property type="entry name" value="DNA-BINDING DUAL TRANSCRIPTIONAL REGULATOR OMPR"/>
    <property type="match status" value="1"/>
</dbReference>
<feature type="DNA-binding region" description="OmpR/PhoB-type" evidence="7">
    <location>
        <begin position="129"/>
        <end position="229"/>
    </location>
</feature>
<dbReference type="SUPFAM" id="SSF52172">
    <property type="entry name" value="CheY-like"/>
    <property type="match status" value="1"/>
</dbReference>
<dbReference type="InterPro" id="IPR001789">
    <property type="entry name" value="Sig_transdc_resp-reg_receiver"/>
</dbReference>
<comment type="caution">
    <text evidence="10">The sequence shown here is derived from an EMBL/GenBank/DDBJ whole genome shotgun (WGS) entry which is preliminary data.</text>
</comment>
<dbReference type="SMART" id="SM00448">
    <property type="entry name" value="REC"/>
    <property type="match status" value="1"/>
</dbReference>
<dbReference type="InterPro" id="IPR036388">
    <property type="entry name" value="WH-like_DNA-bd_sf"/>
</dbReference>
<dbReference type="CDD" id="cd00383">
    <property type="entry name" value="trans_reg_C"/>
    <property type="match status" value="1"/>
</dbReference>
<dbReference type="RefSeq" id="WP_271164663.1">
    <property type="nucleotide sequence ID" value="NZ_BSFD01000002.1"/>
</dbReference>
<keyword evidence="4 7" id="KW-0238">DNA-binding</keyword>
<reference evidence="10" key="2">
    <citation type="submission" date="2023-01" db="EMBL/GenBank/DDBJ databases">
        <authorList>
            <person name="Sun Q."/>
            <person name="Evtushenko L."/>
        </authorList>
    </citation>
    <scope>NUCLEOTIDE SEQUENCE</scope>
    <source>
        <strain evidence="10">VKM B-1499</strain>
    </source>
</reference>
<dbReference type="Gene3D" id="1.10.10.10">
    <property type="entry name" value="Winged helix-like DNA-binding domain superfamily/Winged helix DNA-binding domain"/>
    <property type="match status" value="1"/>
</dbReference>
<dbReference type="InterPro" id="IPR016032">
    <property type="entry name" value="Sig_transdc_resp-reg_C-effctor"/>
</dbReference>
<feature type="domain" description="Response regulatory" evidence="8">
    <location>
        <begin position="5"/>
        <end position="116"/>
    </location>
</feature>
<feature type="modified residue" description="4-aspartylphosphate" evidence="6">
    <location>
        <position position="54"/>
    </location>
</feature>
<evidence type="ECO:0000259" key="9">
    <source>
        <dbReference type="PROSITE" id="PS51755"/>
    </source>
</evidence>
<keyword evidence="2" id="KW-0902">Two-component regulatory system</keyword>
<keyword evidence="3" id="KW-0805">Transcription regulation</keyword>
<dbReference type="Pfam" id="PF00486">
    <property type="entry name" value="Trans_reg_C"/>
    <property type="match status" value="1"/>
</dbReference>
<evidence type="ECO:0000259" key="8">
    <source>
        <dbReference type="PROSITE" id="PS50110"/>
    </source>
</evidence>
<evidence type="ECO:0000313" key="10">
    <source>
        <dbReference type="EMBL" id="GLK48439.1"/>
    </source>
</evidence>
<feature type="domain" description="OmpR/PhoB-type" evidence="9">
    <location>
        <begin position="129"/>
        <end position="229"/>
    </location>
</feature>
<evidence type="ECO:0000256" key="6">
    <source>
        <dbReference type="PROSITE-ProRule" id="PRU00169"/>
    </source>
</evidence>
<protein>
    <submittedName>
        <fullName evidence="10">DNA-binding response regulator</fullName>
    </submittedName>
</protein>
<evidence type="ECO:0000313" key="11">
    <source>
        <dbReference type="Proteomes" id="UP001143509"/>
    </source>
</evidence>
<evidence type="ECO:0000256" key="7">
    <source>
        <dbReference type="PROSITE-ProRule" id="PRU01091"/>
    </source>
</evidence>
<dbReference type="SMART" id="SM00862">
    <property type="entry name" value="Trans_reg_C"/>
    <property type="match status" value="1"/>
</dbReference>
<keyword evidence="1 6" id="KW-0597">Phosphoprotein</keyword>
<dbReference type="GO" id="GO:0003677">
    <property type="term" value="F:DNA binding"/>
    <property type="evidence" value="ECO:0007669"/>
    <property type="project" value="UniProtKB-KW"/>
</dbReference>
<evidence type="ECO:0000256" key="2">
    <source>
        <dbReference type="ARBA" id="ARBA00023012"/>
    </source>
</evidence>
<organism evidence="10 11">
    <name type="scientific">Brevundimonas intermedia</name>
    <dbReference type="NCBI Taxonomy" id="74315"/>
    <lineage>
        <taxon>Bacteria</taxon>
        <taxon>Pseudomonadati</taxon>
        <taxon>Pseudomonadota</taxon>
        <taxon>Alphaproteobacteria</taxon>
        <taxon>Caulobacterales</taxon>
        <taxon>Caulobacteraceae</taxon>
        <taxon>Brevundimonas</taxon>
    </lineage>
</organism>
<dbReference type="Pfam" id="PF00072">
    <property type="entry name" value="Response_reg"/>
    <property type="match status" value="1"/>
</dbReference>
<dbReference type="PROSITE" id="PS51755">
    <property type="entry name" value="OMPR_PHOB"/>
    <property type="match status" value="1"/>
</dbReference>